<dbReference type="RefSeq" id="WP_107491959.1">
    <property type="nucleotide sequence ID" value="NZ_PZKC01000001.1"/>
</dbReference>
<dbReference type="EMBL" id="PZKC01000001">
    <property type="protein sequence ID" value="PTD98199.1"/>
    <property type="molecule type" value="Genomic_DNA"/>
</dbReference>
<dbReference type="InterPro" id="IPR037914">
    <property type="entry name" value="SpoVT-AbrB_sf"/>
</dbReference>
<dbReference type="SUPFAM" id="SSF89447">
    <property type="entry name" value="AbrB/MazE/MraZ-like"/>
    <property type="match status" value="1"/>
</dbReference>
<dbReference type="Gene3D" id="2.10.260.10">
    <property type="match status" value="1"/>
</dbReference>
<keyword evidence="3" id="KW-1185">Reference proteome</keyword>
<dbReference type="SMART" id="SM00966">
    <property type="entry name" value="SpoVT_AbrB"/>
    <property type="match status" value="1"/>
</dbReference>
<name>A0A2T4IKA7_9RHOO</name>
<gene>
    <name evidence="2" type="ORF">C8261_01960</name>
</gene>
<evidence type="ECO:0000313" key="3">
    <source>
        <dbReference type="Proteomes" id="UP000241193"/>
    </source>
</evidence>
<proteinExistence type="predicted"/>
<evidence type="ECO:0000313" key="2">
    <source>
        <dbReference type="EMBL" id="PTD98199.1"/>
    </source>
</evidence>
<dbReference type="OrthoDB" id="9809003at2"/>
<organism evidence="2 3">
    <name type="scientific">Pseudothauera lacus</name>
    <dbReference type="NCBI Taxonomy" id="2136175"/>
    <lineage>
        <taxon>Bacteria</taxon>
        <taxon>Pseudomonadati</taxon>
        <taxon>Pseudomonadota</taxon>
        <taxon>Betaproteobacteria</taxon>
        <taxon>Rhodocyclales</taxon>
        <taxon>Zoogloeaceae</taxon>
        <taxon>Pseudothauera</taxon>
    </lineage>
</organism>
<dbReference type="AlphaFoldDB" id="A0A2T4IKA7"/>
<dbReference type="Pfam" id="PF04014">
    <property type="entry name" value="MazE_antitoxin"/>
    <property type="match status" value="1"/>
</dbReference>
<dbReference type="InterPro" id="IPR007159">
    <property type="entry name" value="SpoVT-AbrB_dom"/>
</dbReference>
<accession>A0A2T4IKA7</accession>
<reference evidence="2 3" key="2">
    <citation type="submission" date="2018-04" db="EMBL/GenBank/DDBJ databases">
        <title>Thauera lacus sp. nov., isolated from an saline lake in Inner Mongolia, China.</title>
        <authorList>
            <person name="Liang Q.-Y."/>
        </authorList>
    </citation>
    <scope>NUCLEOTIDE SEQUENCE [LARGE SCALE GENOMIC DNA]</scope>
    <source>
        <strain evidence="2 3">D20</strain>
    </source>
</reference>
<evidence type="ECO:0000259" key="1">
    <source>
        <dbReference type="SMART" id="SM00966"/>
    </source>
</evidence>
<protein>
    <submittedName>
        <fullName evidence="2">AbrB family transcriptional regulator</fullName>
    </submittedName>
</protein>
<dbReference type="GO" id="GO:0003677">
    <property type="term" value="F:DNA binding"/>
    <property type="evidence" value="ECO:0007669"/>
    <property type="project" value="InterPro"/>
</dbReference>
<dbReference type="Proteomes" id="UP000241193">
    <property type="component" value="Unassembled WGS sequence"/>
</dbReference>
<sequence length="78" mass="8724">MQEVKPSSDGRIPLPAEIRQALDLHEGESLQWDIVDGEVRLSTRRARLAKARRLAAPYLAEASTDDFLAARHLQEATD</sequence>
<comment type="caution">
    <text evidence="2">The sequence shown here is derived from an EMBL/GenBank/DDBJ whole genome shotgun (WGS) entry which is preliminary data.</text>
</comment>
<feature type="domain" description="SpoVT-AbrB" evidence="1">
    <location>
        <begin position="4"/>
        <end position="49"/>
    </location>
</feature>
<reference evidence="2 3" key="1">
    <citation type="submission" date="2018-03" db="EMBL/GenBank/DDBJ databases">
        <authorList>
            <person name="Keele B.F."/>
        </authorList>
    </citation>
    <scope>NUCLEOTIDE SEQUENCE [LARGE SCALE GENOMIC DNA]</scope>
    <source>
        <strain evidence="2 3">D20</strain>
    </source>
</reference>